<gene>
    <name evidence="1" type="ORF">DV20_05305</name>
</gene>
<evidence type="ECO:0000313" key="1">
    <source>
        <dbReference type="EMBL" id="KDN23135.1"/>
    </source>
</evidence>
<protein>
    <submittedName>
        <fullName evidence="1">Uncharacterized protein</fullName>
    </submittedName>
</protein>
<organism evidence="1 2">
    <name type="scientific">Amycolatopsis rifamycinica</name>
    <dbReference type="NCBI Taxonomy" id="287986"/>
    <lineage>
        <taxon>Bacteria</taxon>
        <taxon>Bacillati</taxon>
        <taxon>Actinomycetota</taxon>
        <taxon>Actinomycetes</taxon>
        <taxon>Pseudonocardiales</taxon>
        <taxon>Pseudonocardiaceae</taxon>
        <taxon>Amycolatopsis</taxon>
    </lineage>
</organism>
<keyword evidence="2" id="KW-1185">Reference proteome</keyword>
<dbReference type="EMBL" id="JMQI01000011">
    <property type="protein sequence ID" value="KDN23135.1"/>
    <property type="molecule type" value="Genomic_DNA"/>
</dbReference>
<proteinExistence type="predicted"/>
<evidence type="ECO:0000313" key="2">
    <source>
        <dbReference type="Proteomes" id="UP000027345"/>
    </source>
</evidence>
<dbReference type="AlphaFoldDB" id="A0A066U7S8"/>
<reference evidence="1 2" key="1">
    <citation type="submission" date="2014-05" db="EMBL/GenBank/DDBJ databases">
        <title>Draft genome sequence of Amycolatopsis rifamycinica DSM 46095.</title>
        <authorList>
            <person name="Lal R."/>
            <person name="Saxena A."/>
            <person name="Kumari R."/>
            <person name="Mukherjee U."/>
            <person name="Singh P."/>
            <person name="Sangwan N."/>
            <person name="Mahato N.K."/>
        </authorList>
    </citation>
    <scope>NUCLEOTIDE SEQUENCE [LARGE SCALE GENOMIC DNA]</scope>
    <source>
        <strain evidence="1 2">DSM 46095</strain>
    </source>
</reference>
<dbReference type="Proteomes" id="UP000027345">
    <property type="component" value="Unassembled WGS sequence"/>
</dbReference>
<dbReference type="STRING" id="287986.DV20_05305"/>
<sequence length="94" mass="10480">MWPGERREHRALERRTNMAISEAVANANIKVLEGELRKRFTEKTMYDVADVMGLYQQLSGNDATIATALAPIVQEYVRGSAREVRNFGGLLGGL</sequence>
<name>A0A066U7S8_9PSEU</name>
<accession>A0A066U7S8</accession>
<comment type="caution">
    <text evidence="1">The sequence shown here is derived from an EMBL/GenBank/DDBJ whole genome shotgun (WGS) entry which is preliminary data.</text>
</comment>